<dbReference type="Proteomes" id="UP001054902">
    <property type="component" value="Unassembled WGS sequence"/>
</dbReference>
<dbReference type="EMBL" id="BLLK01000020">
    <property type="protein sequence ID" value="GFH45223.1"/>
    <property type="molecule type" value="Genomic_DNA"/>
</dbReference>
<accession>A0AAD3CGI6</accession>
<proteinExistence type="predicted"/>
<reference evidence="1 2" key="1">
    <citation type="journal article" date="2021" name="Sci. Rep.">
        <title>The genome of the diatom Chaetoceros tenuissimus carries an ancient integrated fragment of an extant virus.</title>
        <authorList>
            <person name="Hongo Y."/>
            <person name="Kimura K."/>
            <person name="Takaki Y."/>
            <person name="Yoshida Y."/>
            <person name="Baba S."/>
            <person name="Kobayashi G."/>
            <person name="Nagasaki K."/>
            <person name="Hano T."/>
            <person name="Tomaru Y."/>
        </authorList>
    </citation>
    <scope>NUCLEOTIDE SEQUENCE [LARGE SCALE GENOMIC DNA]</scope>
    <source>
        <strain evidence="1 2">NIES-3715</strain>
    </source>
</reference>
<protein>
    <submittedName>
        <fullName evidence="1">Uncharacterized protein</fullName>
    </submittedName>
</protein>
<gene>
    <name evidence="1" type="ORF">CTEN210_01697</name>
</gene>
<name>A0AAD3CGI6_9STRA</name>
<organism evidence="1 2">
    <name type="scientific">Chaetoceros tenuissimus</name>
    <dbReference type="NCBI Taxonomy" id="426638"/>
    <lineage>
        <taxon>Eukaryota</taxon>
        <taxon>Sar</taxon>
        <taxon>Stramenopiles</taxon>
        <taxon>Ochrophyta</taxon>
        <taxon>Bacillariophyta</taxon>
        <taxon>Coscinodiscophyceae</taxon>
        <taxon>Chaetocerotophycidae</taxon>
        <taxon>Chaetocerotales</taxon>
        <taxon>Chaetocerotaceae</taxon>
        <taxon>Chaetoceros</taxon>
    </lineage>
</organism>
<comment type="caution">
    <text evidence="1">The sequence shown here is derived from an EMBL/GenBank/DDBJ whole genome shotgun (WGS) entry which is preliminary data.</text>
</comment>
<evidence type="ECO:0000313" key="2">
    <source>
        <dbReference type="Proteomes" id="UP001054902"/>
    </source>
</evidence>
<keyword evidence="2" id="KW-1185">Reference proteome</keyword>
<evidence type="ECO:0000313" key="1">
    <source>
        <dbReference type="EMBL" id="GFH45223.1"/>
    </source>
</evidence>
<sequence length="608" mass="68151">MPLIIPIILITPAAVAIYKYRDEIKDRLDEIEKDIHVDYKVHRVTDGDGSANADGKYIRCLELDHDFLAQNKDWQLMSLGRYLSQLSPGGNTTPQFLKKHLEIAIGKSLIQVLGKQYGSALLPVLGSDSVDNTVSKMATNMASVITAKMLVERAEDDPLQDIGLWNLSLPEMTALINLHRAHSSTGIMARSSLEIFRTGEAPGSGPLYFDRSYYEDDDEDKNDGIPNPFIIEKHFEEEIQSMEEQMKKVHGSYDPNEIPLMGKNVPIDERFLPDLHFGWGDARCTHTQDECLKNKLMALLLTKLGYNTYLCITDKEDEGVFTVNYKGKDIHHPEEFIVALLDSDHKVEVCPRATMAQFGVAICAKEKDGSFTNIPFSAQVRTGLDGADESQPTYFAAPHGGMNVIIRGPLIGENKQCDLQFYLTLEGFTGYFADHDADVPWLKRIQLADSYNRQDTIRAIRMISIVSTVFNAIATDMNLPFGGYGLLGMCNDSAALIDYALRNECSTYPLLSTGKYLIHVVTYLEKYHDALKAHPSGRRFAAVEDMEHLIHAAVNLPTDLHSSPKLIANTARRYLSTYKGKSVFQITNDSVKVMEETLKRFEKYESSA</sequence>
<dbReference type="AlphaFoldDB" id="A0AAD3CGI6"/>